<gene>
    <name evidence="2" type="ORF">DCAF_LOCUS9664</name>
</gene>
<feature type="transmembrane region" description="Helical" evidence="1">
    <location>
        <begin position="6"/>
        <end position="27"/>
    </location>
</feature>
<keyword evidence="1" id="KW-1133">Transmembrane helix</keyword>
<proteinExistence type="predicted"/>
<sequence length="123" mass="13935">MLINLGWVSTYMGKIGLFLILPIESLSLSTEDIEIHRGKPLYLNEERYAALAYMFIDLVVHVRLLLMALIGARRFSAKLPSGPSSWSTQNAGRTLSATAIVFCPFYWLCGRLRGSVIYYLCIW</sequence>
<evidence type="ECO:0000256" key="1">
    <source>
        <dbReference type="SAM" id="Phobius"/>
    </source>
</evidence>
<keyword evidence="1" id="KW-0472">Membrane</keyword>
<feature type="transmembrane region" description="Helical" evidence="1">
    <location>
        <begin position="91"/>
        <end position="109"/>
    </location>
</feature>
<protein>
    <submittedName>
        <fullName evidence="2">Uncharacterized protein</fullName>
    </submittedName>
</protein>
<dbReference type="EMBL" id="CAWUPB010000936">
    <property type="protein sequence ID" value="CAK7333875.1"/>
    <property type="molecule type" value="Genomic_DNA"/>
</dbReference>
<evidence type="ECO:0000313" key="2">
    <source>
        <dbReference type="EMBL" id="CAK7333875.1"/>
    </source>
</evidence>
<keyword evidence="1" id="KW-0812">Transmembrane</keyword>
<dbReference type="AlphaFoldDB" id="A0AAV1RDV1"/>
<keyword evidence="3" id="KW-1185">Reference proteome</keyword>
<organism evidence="2 3">
    <name type="scientific">Dovyalis caffra</name>
    <dbReference type="NCBI Taxonomy" id="77055"/>
    <lineage>
        <taxon>Eukaryota</taxon>
        <taxon>Viridiplantae</taxon>
        <taxon>Streptophyta</taxon>
        <taxon>Embryophyta</taxon>
        <taxon>Tracheophyta</taxon>
        <taxon>Spermatophyta</taxon>
        <taxon>Magnoliopsida</taxon>
        <taxon>eudicotyledons</taxon>
        <taxon>Gunneridae</taxon>
        <taxon>Pentapetalae</taxon>
        <taxon>rosids</taxon>
        <taxon>fabids</taxon>
        <taxon>Malpighiales</taxon>
        <taxon>Salicaceae</taxon>
        <taxon>Flacourtieae</taxon>
        <taxon>Dovyalis</taxon>
    </lineage>
</organism>
<evidence type="ECO:0000313" key="3">
    <source>
        <dbReference type="Proteomes" id="UP001314170"/>
    </source>
</evidence>
<comment type="caution">
    <text evidence="2">The sequence shown here is derived from an EMBL/GenBank/DDBJ whole genome shotgun (WGS) entry which is preliminary data.</text>
</comment>
<name>A0AAV1RDV1_9ROSI</name>
<dbReference type="Proteomes" id="UP001314170">
    <property type="component" value="Unassembled WGS sequence"/>
</dbReference>
<reference evidence="2 3" key="1">
    <citation type="submission" date="2024-01" db="EMBL/GenBank/DDBJ databases">
        <authorList>
            <person name="Waweru B."/>
        </authorList>
    </citation>
    <scope>NUCLEOTIDE SEQUENCE [LARGE SCALE GENOMIC DNA]</scope>
</reference>
<feature type="transmembrane region" description="Helical" evidence="1">
    <location>
        <begin position="48"/>
        <end position="71"/>
    </location>
</feature>
<accession>A0AAV1RDV1</accession>